<dbReference type="PANTHER" id="PTHR30544:SF5">
    <property type="entry name" value="RADICAL SAM CORE DOMAIN-CONTAINING PROTEIN"/>
    <property type="match status" value="1"/>
</dbReference>
<dbReference type="PIRSF" id="PIRSF006004">
    <property type="entry name" value="CHP00048"/>
    <property type="match status" value="1"/>
</dbReference>
<evidence type="ECO:0000256" key="3">
    <source>
        <dbReference type="ARBA" id="ARBA00022490"/>
    </source>
</evidence>
<evidence type="ECO:0000256" key="5">
    <source>
        <dbReference type="ARBA" id="ARBA00022603"/>
    </source>
</evidence>
<dbReference type="SMART" id="SM00729">
    <property type="entry name" value="Elp3"/>
    <property type="match status" value="1"/>
</dbReference>
<evidence type="ECO:0000256" key="7">
    <source>
        <dbReference type="ARBA" id="ARBA00022691"/>
    </source>
</evidence>
<dbReference type="Gene3D" id="1.10.150.530">
    <property type="match status" value="1"/>
</dbReference>
<dbReference type="NCBIfam" id="TIGR00048">
    <property type="entry name" value="rRNA_mod_RlmN"/>
    <property type="match status" value="1"/>
</dbReference>
<evidence type="ECO:0000256" key="9">
    <source>
        <dbReference type="ARBA" id="ARBA00022723"/>
    </source>
</evidence>
<evidence type="ECO:0000256" key="8">
    <source>
        <dbReference type="ARBA" id="ARBA00022694"/>
    </source>
</evidence>
<protein>
    <recommendedName>
        <fullName evidence="13">Probable dual-specificity RNA methyltransferase RlmN</fullName>
        <ecNumber evidence="13">2.1.1.192</ecNumber>
    </recommendedName>
    <alternativeName>
        <fullName evidence="13">23S rRNA (adenine(2503)-C(2))-methyltransferase</fullName>
    </alternativeName>
    <alternativeName>
        <fullName evidence="13">23S rRNA m2A2503 methyltransferase</fullName>
    </alternativeName>
    <alternativeName>
        <fullName evidence="13">Ribosomal RNA large subunit methyltransferase N</fullName>
    </alternativeName>
    <alternativeName>
        <fullName evidence="13">tRNA (adenine(37)-C(2))-methyltransferase</fullName>
    </alternativeName>
    <alternativeName>
        <fullName evidence="13">tRNA m2A37 methyltransferase</fullName>
    </alternativeName>
</protein>
<keyword evidence="7 13" id="KW-0949">S-adenosyl-L-methionine</keyword>
<comment type="cofactor">
    <cofactor evidence="13">
        <name>[4Fe-4S] cluster</name>
        <dbReference type="ChEBI" id="CHEBI:49883"/>
    </cofactor>
    <text evidence="13">Binds 1 [4Fe-4S] cluster. The cluster is coordinated with 3 cysteines and an exchangeable S-adenosyl-L-methionine.</text>
</comment>
<reference evidence="16" key="1">
    <citation type="journal article" date="2021" name="PeerJ">
        <title>Extensive microbial diversity within the chicken gut microbiome revealed by metagenomics and culture.</title>
        <authorList>
            <person name="Gilroy R."/>
            <person name="Ravi A."/>
            <person name="Getino M."/>
            <person name="Pursley I."/>
            <person name="Horton D.L."/>
            <person name="Alikhan N.F."/>
            <person name="Baker D."/>
            <person name="Gharbi K."/>
            <person name="Hall N."/>
            <person name="Watson M."/>
            <person name="Adriaenssens E.M."/>
            <person name="Foster-Nyarko E."/>
            <person name="Jarju S."/>
            <person name="Secka A."/>
            <person name="Antonio M."/>
            <person name="Oren A."/>
            <person name="Chaudhuri R.R."/>
            <person name="La Ragione R."/>
            <person name="Hildebrand F."/>
            <person name="Pallen M.J."/>
        </authorList>
    </citation>
    <scope>NUCLEOTIDE SEQUENCE</scope>
    <source>
        <strain evidence="16">CHK33-7979</strain>
    </source>
</reference>
<name>A0A9D1Z3Q1_9FIRM</name>
<comment type="caution">
    <text evidence="16">The sequence shown here is derived from an EMBL/GenBank/DDBJ whole genome shotgun (WGS) entry which is preliminary data.</text>
</comment>
<dbReference type="GO" id="GO:0005737">
    <property type="term" value="C:cytoplasm"/>
    <property type="evidence" value="ECO:0007669"/>
    <property type="project" value="UniProtKB-SubCell"/>
</dbReference>
<dbReference type="GO" id="GO:0019843">
    <property type="term" value="F:rRNA binding"/>
    <property type="evidence" value="ECO:0007669"/>
    <property type="project" value="UniProtKB-UniRule"/>
</dbReference>
<dbReference type="InterPro" id="IPR048641">
    <property type="entry name" value="RlmN_N"/>
</dbReference>
<feature type="active site" description="S-methylcysteine intermediate" evidence="13">
    <location>
        <position position="329"/>
    </location>
</feature>
<dbReference type="GO" id="GO:0002935">
    <property type="term" value="F:tRNA (adenine(37)-C2)-methyltransferase activity"/>
    <property type="evidence" value="ECO:0007669"/>
    <property type="project" value="UniProtKB-UniRule"/>
</dbReference>
<dbReference type="PANTHER" id="PTHR30544">
    <property type="entry name" value="23S RRNA METHYLTRANSFERASE"/>
    <property type="match status" value="1"/>
</dbReference>
<comment type="subcellular location">
    <subcellularLocation>
        <location evidence="1 13">Cytoplasm</location>
    </subcellularLocation>
</comment>
<evidence type="ECO:0000256" key="10">
    <source>
        <dbReference type="ARBA" id="ARBA00023004"/>
    </source>
</evidence>
<comment type="miscellaneous">
    <text evidence="13">Reaction proceeds by a ping-pong mechanism involving intermediate methylation of a conserved cysteine residue.</text>
</comment>
<feature type="region of interest" description="Disordered" evidence="14">
    <location>
        <begin position="335"/>
        <end position="355"/>
    </location>
</feature>
<feature type="binding site" evidence="13">
    <location>
        <position position="117"/>
    </location>
    <ligand>
        <name>[4Fe-4S] cluster</name>
        <dbReference type="ChEBI" id="CHEBI:49883"/>
        <note>4Fe-4S-S-AdoMet</note>
    </ligand>
</feature>
<dbReference type="EC" id="2.1.1.192" evidence="13"/>
<evidence type="ECO:0000256" key="12">
    <source>
        <dbReference type="ARBA" id="ARBA00023157"/>
    </source>
</evidence>
<evidence type="ECO:0000259" key="15">
    <source>
        <dbReference type="PROSITE" id="PS51918"/>
    </source>
</evidence>
<comment type="caution">
    <text evidence="13">Lacks conserved residue(s) required for the propagation of feature annotation.</text>
</comment>
<dbReference type="SFLD" id="SFLDS00029">
    <property type="entry name" value="Radical_SAM"/>
    <property type="match status" value="1"/>
</dbReference>
<keyword evidence="8 13" id="KW-0819">tRNA processing</keyword>
<dbReference type="InterPro" id="IPR006638">
    <property type="entry name" value="Elp3/MiaA/NifB-like_rSAM"/>
</dbReference>
<dbReference type="GO" id="GO:0030488">
    <property type="term" value="P:tRNA methylation"/>
    <property type="evidence" value="ECO:0007669"/>
    <property type="project" value="UniProtKB-UniRule"/>
</dbReference>
<dbReference type="Pfam" id="PF21016">
    <property type="entry name" value="RlmN_N"/>
    <property type="match status" value="1"/>
</dbReference>
<reference evidence="16" key="2">
    <citation type="submission" date="2021-04" db="EMBL/GenBank/DDBJ databases">
        <authorList>
            <person name="Gilroy R."/>
        </authorList>
    </citation>
    <scope>NUCLEOTIDE SEQUENCE</scope>
    <source>
        <strain evidence="16">CHK33-7979</strain>
    </source>
</reference>
<feature type="active site" description="Proton acceptor" evidence="13">
    <location>
        <position position="90"/>
    </location>
</feature>
<keyword evidence="12 13" id="KW-1015">Disulfide bond</keyword>
<dbReference type="Gene3D" id="3.20.20.70">
    <property type="entry name" value="Aldolase class I"/>
    <property type="match status" value="1"/>
</dbReference>
<proteinExistence type="inferred from homology"/>
<dbReference type="FunFam" id="3.20.20.70:FF:000014">
    <property type="entry name" value="Probable dual-specificity RNA methyltransferase RlmN"/>
    <property type="match status" value="1"/>
</dbReference>
<dbReference type="InterPro" id="IPR040072">
    <property type="entry name" value="Methyltransferase_A"/>
</dbReference>
<feature type="binding site" evidence="13">
    <location>
        <position position="110"/>
    </location>
    <ligand>
        <name>[4Fe-4S] cluster</name>
        <dbReference type="ChEBI" id="CHEBI:49883"/>
        <note>4Fe-4S-S-AdoMet</note>
    </ligand>
</feature>
<dbReference type="CDD" id="cd01335">
    <property type="entry name" value="Radical_SAM"/>
    <property type="match status" value="1"/>
</dbReference>
<evidence type="ECO:0000256" key="2">
    <source>
        <dbReference type="ARBA" id="ARBA00022485"/>
    </source>
</evidence>
<dbReference type="SFLD" id="SFLDF00275">
    <property type="entry name" value="adenosine_C2_methyltransferase"/>
    <property type="match status" value="1"/>
</dbReference>
<dbReference type="InterPro" id="IPR058240">
    <property type="entry name" value="rSAM_sf"/>
</dbReference>
<evidence type="ECO:0000256" key="13">
    <source>
        <dbReference type="HAMAP-Rule" id="MF_01849"/>
    </source>
</evidence>
<keyword evidence="3 13" id="KW-0963">Cytoplasm</keyword>
<dbReference type="InterPro" id="IPR004383">
    <property type="entry name" value="rRNA_lsu_MTrfase_RlmN/Cfr"/>
</dbReference>
<keyword evidence="2 13" id="KW-0004">4Fe-4S</keyword>
<feature type="binding site" evidence="13">
    <location>
        <position position="189"/>
    </location>
    <ligand>
        <name>S-adenosyl-L-methionine</name>
        <dbReference type="ChEBI" id="CHEBI:59789"/>
    </ligand>
</feature>
<evidence type="ECO:0000256" key="6">
    <source>
        <dbReference type="ARBA" id="ARBA00022679"/>
    </source>
</evidence>
<comment type="catalytic activity">
    <reaction evidence="13">
        <text>adenosine(37) in tRNA + 2 reduced [2Fe-2S]-[ferredoxin] + 2 S-adenosyl-L-methionine = 2-methyladenosine(37) in tRNA + 5'-deoxyadenosine + L-methionine + 2 oxidized [2Fe-2S]-[ferredoxin] + S-adenosyl-L-homocysteine</text>
        <dbReference type="Rhea" id="RHEA:43332"/>
        <dbReference type="Rhea" id="RHEA-COMP:10000"/>
        <dbReference type="Rhea" id="RHEA-COMP:10001"/>
        <dbReference type="Rhea" id="RHEA-COMP:10162"/>
        <dbReference type="Rhea" id="RHEA-COMP:10485"/>
        <dbReference type="ChEBI" id="CHEBI:17319"/>
        <dbReference type="ChEBI" id="CHEBI:33737"/>
        <dbReference type="ChEBI" id="CHEBI:33738"/>
        <dbReference type="ChEBI" id="CHEBI:57844"/>
        <dbReference type="ChEBI" id="CHEBI:57856"/>
        <dbReference type="ChEBI" id="CHEBI:59789"/>
        <dbReference type="ChEBI" id="CHEBI:74411"/>
        <dbReference type="ChEBI" id="CHEBI:74497"/>
        <dbReference type="EC" id="2.1.1.192"/>
    </reaction>
</comment>
<dbReference type="HAMAP" id="MF_01849">
    <property type="entry name" value="RNA_methyltr_RlmN"/>
    <property type="match status" value="1"/>
</dbReference>
<dbReference type="InterPro" id="IPR007197">
    <property type="entry name" value="rSAM"/>
</dbReference>
<organism evidence="16 17">
    <name type="scientific">Candidatus Intestinimonas merdavium</name>
    <dbReference type="NCBI Taxonomy" id="2838622"/>
    <lineage>
        <taxon>Bacteria</taxon>
        <taxon>Bacillati</taxon>
        <taxon>Bacillota</taxon>
        <taxon>Clostridia</taxon>
        <taxon>Eubacteriales</taxon>
        <taxon>Intestinimonas</taxon>
    </lineage>
</organism>
<dbReference type="GO" id="GO:0070475">
    <property type="term" value="P:rRNA base methylation"/>
    <property type="evidence" value="ECO:0007669"/>
    <property type="project" value="UniProtKB-UniRule"/>
</dbReference>
<keyword evidence="10 13" id="KW-0408">Iron</keyword>
<evidence type="ECO:0000256" key="4">
    <source>
        <dbReference type="ARBA" id="ARBA00022552"/>
    </source>
</evidence>
<feature type="domain" description="Radical SAM core" evidence="15">
    <location>
        <begin position="96"/>
        <end position="324"/>
    </location>
</feature>
<feature type="binding site" evidence="13">
    <location>
        <begin position="212"/>
        <end position="214"/>
    </location>
    <ligand>
        <name>S-adenosyl-L-methionine</name>
        <dbReference type="ChEBI" id="CHEBI:59789"/>
    </ligand>
</feature>
<evidence type="ECO:0000256" key="14">
    <source>
        <dbReference type="SAM" id="MobiDB-lite"/>
    </source>
</evidence>
<keyword evidence="11 13" id="KW-0411">Iron-sulfur</keyword>
<gene>
    <name evidence="13 16" type="primary">rlmN</name>
    <name evidence="16" type="ORF">H9826_02495</name>
</gene>
<accession>A0A9D1Z3Q1</accession>
<dbReference type="SFLD" id="SFLDG01062">
    <property type="entry name" value="methyltransferase_(Class_A)"/>
    <property type="match status" value="1"/>
</dbReference>
<keyword evidence="4 13" id="KW-0698">rRNA processing</keyword>
<comment type="function">
    <text evidence="13">Specifically methylates position 2 of adenine 2503 in 23S rRNA and position 2 of adenine 37 in tRNAs.</text>
</comment>
<feature type="binding site" evidence="13">
    <location>
        <begin position="157"/>
        <end position="158"/>
    </location>
    <ligand>
        <name>S-adenosyl-L-methionine</name>
        <dbReference type="ChEBI" id="CHEBI:59789"/>
    </ligand>
</feature>
<dbReference type="Proteomes" id="UP000886824">
    <property type="component" value="Unassembled WGS sequence"/>
</dbReference>
<evidence type="ECO:0000313" key="17">
    <source>
        <dbReference type="Proteomes" id="UP000886824"/>
    </source>
</evidence>
<dbReference type="EMBL" id="DXCX01000027">
    <property type="protein sequence ID" value="HIY72833.1"/>
    <property type="molecule type" value="Genomic_DNA"/>
</dbReference>
<sequence>MIDIKSMTSEELGALLKEQGEPRFRGKQIFTWLHRGAISFHEMTNLPKALRERLDSQCVITHPEVVRKQISAQDGTIKYLWRLLDGNCIETVLMRYHHGNTVCISSQVGCRMGCAFCASTLGGKVRDLTPSEMIDQVLFTQIDAGVPISNIVLMGIGEPLDNFDTVLRFLELVNHQDGLNIGMRHISLSTCGLTDKIDKLAEHRLQLTLSVSLHAPDDETRSKIMPVNRGIGVKKLFDTCRRYFETTGRRISYEYAMIDGVNDSDAQADLLASHLKGTPGHVNLIPLNEVRESPLKPSRRVLEFQQRLERQGVTVTVRRKLGSDIDASCGQLRRKAMGMASEPSADNVRPNGRKD</sequence>
<feature type="binding site" evidence="13">
    <location>
        <position position="114"/>
    </location>
    <ligand>
        <name>[4Fe-4S] cluster</name>
        <dbReference type="ChEBI" id="CHEBI:49883"/>
        <note>4Fe-4S-S-AdoMet</note>
    </ligand>
</feature>
<dbReference type="GO" id="GO:0000049">
    <property type="term" value="F:tRNA binding"/>
    <property type="evidence" value="ECO:0007669"/>
    <property type="project" value="UniProtKB-UniRule"/>
</dbReference>
<dbReference type="SUPFAM" id="SSF102114">
    <property type="entry name" value="Radical SAM enzymes"/>
    <property type="match status" value="1"/>
</dbReference>
<comment type="catalytic activity">
    <reaction evidence="13">
        <text>adenosine(2503) in 23S rRNA + 2 reduced [2Fe-2S]-[ferredoxin] + 2 S-adenosyl-L-methionine = 2-methyladenosine(2503) in 23S rRNA + 5'-deoxyadenosine + L-methionine + 2 oxidized [2Fe-2S]-[ferredoxin] + S-adenosyl-L-homocysteine</text>
        <dbReference type="Rhea" id="RHEA:42916"/>
        <dbReference type="Rhea" id="RHEA-COMP:10000"/>
        <dbReference type="Rhea" id="RHEA-COMP:10001"/>
        <dbReference type="Rhea" id="RHEA-COMP:10152"/>
        <dbReference type="Rhea" id="RHEA-COMP:10282"/>
        <dbReference type="ChEBI" id="CHEBI:17319"/>
        <dbReference type="ChEBI" id="CHEBI:33737"/>
        <dbReference type="ChEBI" id="CHEBI:33738"/>
        <dbReference type="ChEBI" id="CHEBI:57844"/>
        <dbReference type="ChEBI" id="CHEBI:57856"/>
        <dbReference type="ChEBI" id="CHEBI:59789"/>
        <dbReference type="ChEBI" id="CHEBI:74411"/>
        <dbReference type="ChEBI" id="CHEBI:74497"/>
        <dbReference type="EC" id="2.1.1.192"/>
    </reaction>
</comment>
<keyword evidence="9 13" id="KW-0479">Metal-binding</keyword>
<dbReference type="GO" id="GO:0070040">
    <property type="term" value="F:rRNA (adenine(2503)-C2-)-methyltransferase activity"/>
    <property type="evidence" value="ECO:0007669"/>
    <property type="project" value="UniProtKB-UniRule"/>
</dbReference>
<dbReference type="Pfam" id="PF04055">
    <property type="entry name" value="Radical_SAM"/>
    <property type="match status" value="1"/>
</dbReference>
<comment type="similarity">
    <text evidence="13">Belongs to the radical SAM superfamily. RlmN family.</text>
</comment>
<dbReference type="InterPro" id="IPR027492">
    <property type="entry name" value="RNA_MTrfase_RlmN"/>
</dbReference>
<evidence type="ECO:0000256" key="11">
    <source>
        <dbReference type="ARBA" id="ARBA00023014"/>
    </source>
</evidence>
<evidence type="ECO:0000313" key="16">
    <source>
        <dbReference type="EMBL" id="HIY72833.1"/>
    </source>
</evidence>
<dbReference type="GO" id="GO:0046872">
    <property type="term" value="F:metal ion binding"/>
    <property type="evidence" value="ECO:0007669"/>
    <property type="project" value="UniProtKB-KW"/>
</dbReference>
<feature type="binding site" evidence="13">
    <location>
        <position position="288"/>
    </location>
    <ligand>
        <name>S-adenosyl-L-methionine</name>
        <dbReference type="ChEBI" id="CHEBI:59789"/>
    </ligand>
</feature>
<dbReference type="PROSITE" id="PS51918">
    <property type="entry name" value="RADICAL_SAM"/>
    <property type="match status" value="1"/>
</dbReference>
<dbReference type="GO" id="GO:0051539">
    <property type="term" value="F:4 iron, 4 sulfur cluster binding"/>
    <property type="evidence" value="ECO:0007669"/>
    <property type="project" value="UniProtKB-UniRule"/>
</dbReference>
<dbReference type="AlphaFoldDB" id="A0A9D1Z3Q1"/>
<evidence type="ECO:0000256" key="1">
    <source>
        <dbReference type="ARBA" id="ARBA00004496"/>
    </source>
</evidence>
<keyword evidence="5 13" id="KW-0489">Methyltransferase</keyword>
<keyword evidence="6 13" id="KW-0808">Transferase</keyword>
<dbReference type="InterPro" id="IPR013785">
    <property type="entry name" value="Aldolase_TIM"/>
</dbReference>